<proteinExistence type="predicted"/>
<name>A0A8J5XHD8_DIALT</name>
<dbReference type="Gene3D" id="3.40.50.720">
    <property type="entry name" value="NAD(P)-binding Rossmann-like Domain"/>
    <property type="match status" value="1"/>
</dbReference>
<sequence>MNPPATVTIAETCAPAQRASGCPVMRLVRSVLALAFALCPQPALSALRRRSGSRKAAAVACGSGAPIARCPVMRVLLLVGIQAAGVAALQTPHQRASPHMRRLASSRAWPPAALRAGSGGDSTRAPDGGEQSAGARGRRVLILGGGWVGSRAANHLAELGADVTVTYRDLDGMSRKQGYFQPAQLSPAVARTRFELECEASWANLPQPDELSDVLVTFPLTKLDDALAFHDAYLSRVRNRLICSSTSVYQVDAPNTLVTEETPLKPDTARGHAEEALRLRGATLLALGGIFGDQGVADASLDPSQRTVCACFAMHTAHAPVSSAGKLINMVHVDDILATVGACLRAPQPGARVNVVGFTIALGELAAQCGVAGGARVDPALPPDATSKRISNAKLAALLPRSHRFRTPLEPVLAGARASAPCAIVVAPAA</sequence>
<dbReference type="Pfam" id="PF13241">
    <property type="entry name" value="NAD_binding_7"/>
    <property type="match status" value="1"/>
</dbReference>
<keyword evidence="3" id="KW-1185">Reference proteome</keyword>
<dbReference type="OrthoDB" id="2219495at2759"/>
<dbReference type="PANTHER" id="PTHR40129">
    <property type="entry name" value="KETOPANTOATE REDUCTASE N-TERMINAL DOMAIN-CONTAINING PROTEIN"/>
    <property type="match status" value="1"/>
</dbReference>
<evidence type="ECO:0000313" key="3">
    <source>
        <dbReference type="Proteomes" id="UP000751190"/>
    </source>
</evidence>
<dbReference type="SUPFAM" id="SSF51735">
    <property type="entry name" value="NAD(P)-binding Rossmann-fold domains"/>
    <property type="match status" value="1"/>
</dbReference>
<organism evidence="2 3">
    <name type="scientific">Diacronema lutheri</name>
    <name type="common">Unicellular marine alga</name>
    <name type="synonym">Monochrysis lutheri</name>
    <dbReference type="NCBI Taxonomy" id="2081491"/>
    <lineage>
        <taxon>Eukaryota</taxon>
        <taxon>Haptista</taxon>
        <taxon>Haptophyta</taxon>
        <taxon>Pavlovophyceae</taxon>
        <taxon>Pavlovales</taxon>
        <taxon>Pavlovaceae</taxon>
        <taxon>Diacronema</taxon>
    </lineage>
</organism>
<evidence type="ECO:0000256" key="1">
    <source>
        <dbReference type="SAM" id="MobiDB-lite"/>
    </source>
</evidence>
<dbReference type="Proteomes" id="UP000751190">
    <property type="component" value="Unassembled WGS sequence"/>
</dbReference>
<dbReference type="EMBL" id="JAGTXO010000006">
    <property type="protein sequence ID" value="KAG8467313.1"/>
    <property type="molecule type" value="Genomic_DNA"/>
</dbReference>
<dbReference type="PANTHER" id="PTHR40129:SF2">
    <property type="entry name" value="KETOPANTOATE REDUCTASE N-TERMINAL DOMAIN-CONTAINING PROTEIN"/>
    <property type="match status" value="1"/>
</dbReference>
<comment type="caution">
    <text evidence="2">The sequence shown here is derived from an EMBL/GenBank/DDBJ whole genome shotgun (WGS) entry which is preliminary data.</text>
</comment>
<protein>
    <submittedName>
        <fullName evidence="2">Uncharacterized protein</fullName>
    </submittedName>
</protein>
<gene>
    <name evidence="2" type="ORF">KFE25_000629</name>
</gene>
<dbReference type="OMA" id="ECEASWA"/>
<dbReference type="AlphaFoldDB" id="A0A8J5XHD8"/>
<evidence type="ECO:0000313" key="2">
    <source>
        <dbReference type="EMBL" id="KAG8467313.1"/>
    </source>
</evidence>
<dbReference type="InterPro" id="IPR036291">
    <property type="entry name" value="NAD(P)-bd_dom_sf"/>
</dbReference>
<reference evidence="2" key="1">
    <citation type="submission" date="2021-05" db="EMBL/GenBank/DDBJ databases">
        <title>The genome of the haptophyte Pavlova lutheri (Diacronema luteri, Pavlovales) - a model for lipid biosynthesis in eukaryotic algae.</title>
        <authorList>
            <person name="Hulatt C.J."/>
            <person name="Posewitz M.C."/>
        </authorList>
    </citation>
    <scope>NUCLEOTIDE SEQUENCE</scope>
    <source>
        <strain evidence="2">NIVA-4/92</strain>
    </source>
</reference>
<feature type="region of interest" description="Disordered" evidence="1">
    <location>
        <begin position="96"/>
        <end position="133"/>
    </location>
</feature>
<accession>A0A8J5XHD8</accession>